<dbReference type="CDD" id="cd12381">
    <property type="entry name" value="RRM4_I_PABPs"/>
    <property type="match status" value="1"/>
</dbReference>
<comment type="subcellular location">
    <subcellularLocation>
        <location evidence="1 9">Cytoplasm</location>
    </subcellularLocation>
</comment>
<keyword evidence="4" id="KW-0677">Repeat</keyword>
<dbReference type="InterPro" id="IPR012677">
    <property type="entry name" value="Nucleotide-bd_a/b_plait_sf"/>
</dbReference>
<dbReference type="SMART" id="SM00517">
    <property type="entry name" value="PolyA"/>
    <property type="match status" value="1"/>
</dbReference>
<evidence type="ECO:0000256" key="2">
    <source>
        <dbReference type="ARBA" id="ARBA00008557"/>
    </source>
</evidence>
<dbReference type="OMA" id="DHMNGKE"/>
<dbReference type="CDD" id="cd12380">
    <property type="entry name" value="RRM3_I_PABPs"/>
    <property type="match status" value="1"/>
</dbReference>
<dbReference type="SUPFAM" id="SSF54928">
    <property type="entry name" value="RNA-binding domain, RBD"/>
    <property type="match status" value="2"/>
</dbReference>
<feature type="domain" description="RRM" evidence="10">
    <location>
        <begin position="99"/>
        <end position="175"/>
    </location>
</feature>
<evidence type="ECO:0000256" key="8">
    <source>
        <dbReference type="PROSITE-ProRule" id="PRU00176"/>
    </source>
</evidence>
<dbReference type="SMART" id="SM00361">
    <property type="entry name" value="RRM_1"/>
    <property type="match status" value="3"/>
</dbReference>
<dbReference type="InterPro" id="IPR003954">
    <property type="entry name" value="RRM_euk-type"/>
</dbReference>
<dbReference type="InterPro" id="IPR036053">
    <property type="entry name" value="PABP-dom"/>
</dbReference>
<dbReference type="CDD" id="cd12378">
    <property type="entry name" value="RRM1_I_PABPs"/>
    <property type="match status" value="1"/>
</dbReference>
<dbReference type="GO" id="GO:0003723">
    <property type="term" value="F:RNA binding"/>
    <property type="evidence" value="ECO:0007669"/>
    <property type="project" value="UniProtKB-UniRule"/>
</dbReference>
<feature type="domain" description="PABC" evidence="11">
    <location>
        <begin position="480"/>
        <end position="557"/>
    </location>
</feature>
<dbReference type="InterPro" id="IPR034364">
    <property type="entry name" value="PABP_RRM1"/>
</dbReference>
<dbReference type="Pfam" id="PF00658">
    <property type="entry name" value="MLLE"/>
    <property type="match status" value="1"/>
</dbReference>
<dbReference type="Ensembl" id="ENSHBUT00000008215.1">
    <property type="protein sequence ID" value="ENSHBUP00000024564.1"/>
    <property type="gene ID" value="ENSHBUG00000006134.1"/>
</dbReference>
<evidence type="ECO:0000256" key="1">
    <source>
        <dbReference type="ARBA" id="ARBA00004496"/>
    </source>
</evidence>
<dbReference type="Proteomes" id="UP000264840">
    <property type="component" value="Unplaced"/>
</dbReference>
<reference evidence="12" key="1">
    <citation type="submission" date="2025-08" db="UniProtKB">
        <authorList>
            <consortium name="Ensembl"/>
        </authorList>
    </citation>
    <scope>IDENTIFICATION</scope>
</reference>
<keyword evidence="5 8" id="KW-0694">RNA-binding</keyword>
<reference evidence="12" key="2">
    <citation type="submission" date="2025-09" db="UniProtKB">
        <authorList>
            <consortium name="Ensembl"/>
        </authorList>
    </citation>
    <scope>IDENTIFICATION</scope>
</reference>
<dbReference type="PANTHER" id="PTHR24012">
    <property type="entry name" value="RNA BINDING PROTEIN"/>
    <property type="match status" value="1"/>
</dbReference>
<dbReference type="InterPro" id="IPR006515">
    <property type="entry name" value="PABP_1234"/>
</dbReference>
<dbReference type="GO" id="GO:0010628">
    <property type="term" value="P:positive regulation of gene expression"/>
    <property type="evidence" value="ECO:0007669"/>
    <property type="project" value="UniProtKB-ARBA"/>
</dbReference>
<sequence length="564" mass="63233">MNSSGPAYPLASLYVGDLHPDVTEAMLYQKFSPAGPIMSIRVCRDIITRRSLGYAYVNFQQPADAECALDTMNYDVIKGRPIRIMWSQRDPGLRKSGVGNIFIKNMDESIDNKALYDTFSAFGNILSCKVVCDEKGSKGYGFVHFETQEAANRAIETMNGMLLNDRKVFVGHFKSRKEREVEFGSKAMKFTNVYIKNFGEDFTDEKLKEVFSAFGRTLSVRVMKDEKGRSRGFGFVNYAHHEDAQKAVNEMNGKEINGKILYVGRAQKRLERQGELKRKFDQIKQDRIQRYQGVNLYVKNLDDSIDDERLRKEFAPYGTITSAKVMTDGSQSKGFGFVCFSSPEEATKAVTEMNGRIVATKPLYVALAQRREERKAILTNKYMQRLATLRTMASPLIDSYHQSGYYVTLPQLVSGSVPRRGSSPIATVRQASTQAPRIVTSTQKTTIICLRQKKFRRLASGCLQVVAAPVMEPPVHIQGPELLTASVLAAAPPMDQKQLLGERLYPLIHALHPNLAGKITGMLLEIDNSELLHMLDSPESLHAKVDEAIAVLQAHQAKEHSPKQ</sequence>
<dbReference type="SUPFAM" id="SSF63570">
    <property type="entry name" value="PABC (PABP) domain"/>
    <property type="match status" value="1"/>
</dbReference>
<proteinExistence type="inferred from homology"/>
<dbReference type="GeneTree" id="ENSGT00940000157106"/>
<comment type="function">
    <text evidence="9">Binds the poly(A) tail of mRNA.</text>
</comment>
<dbReference type="PROSITE" id="PS51309">
    <property type="entry name" value="PABC"/>
    <property type="match status" value="1"/>
</dbReference>
<dbReference type="InterPro" id="IPR045305">
    <property type="entry name" value="RRM2_I_PABPs"/>
</dbReference>
<evidence type="ECO:0000256" key="4">
    <source>
        <dbReference type="ARBA" id="ARBA00022737"/>
    </source>
</evidence>
<dbReference type="NCBIfam" id="TIGR01628">
    <property type="entry name" value="PABP-1234"/>
    <property type="match status" value="1"/>
</dbReference>
<dbReference type="FunFam" id="3.30.70.330:FF:000049">
    <property type="entry name" value="Polyadenylate-binding protein"/>
    <property type="match status" value="1"/>
</dbReference>
<comment type="similarity">
    <text evidence="2 9">Belongs to the polyadenylate-binding protein type-1 family.</text>
</comment>
<evidence type="ECO:0000256" key="7">
    <source>
        <dbReference type="ARBA" id="ARBA00066197"/>
    </source>
</evidence>
<dbReference type="PROSITE" id="PS50102">
    <property type="entry name" value="RRM"/>
    <property type="match status" value="4"/>
</dbReference>
<evidence type="ECO:0000313" key="12">
    <source>
        <dbReference type="Ensembl" id="ENSHBUP00000024564.1"/>
    </source>
</evidence>
<name>A0A3Q2WQV8_HAPBU</name>
<evidence type="ECO:0000256" key="9">
    <source>
        <dbReference type="RuleBase" id="RU362004"/>
    </source>
</evidence>
<feature type="domain" description="RRM" evidence="10">
    <location>
        <begin position="294"/>
        <end position="370"/>
    </location>
</feature>
<evidence type="ECO:0000259" key="11">
    <source>
        <dbReference type="PROSITE" id="PS51309"/>
    </source>
</evidence>
<dbReference type="SMART" id="SM00360">
    <property type="entry name" value="RRM"/>
    <property type="match status" value="4"/>
</dbReference>
<feature type="domain" description="RRM" evidence="10">
    <location>
        <begin position="11"/>
        <end position="89"/>
    </location>
</feature>
<accession>A0A3Q2WQV8</accession>
<evidence type="ECO:0000256" key="3">
    <source>
        <dbReference type="ARBA" id="ARBA00022490"/>
    </source>
</evidence>
<dbReference type="InterPro" id="IPR002004">
    <property type="entry name" value="PABP_HYD_C"/>
</dbReference>
<organism evidence="12 13">
    <name type="scientific">Haplochromis burtoni</name>
    <name type="common">Burton's mouthbrooder</name>
    <name type="synonym">Chromis burtoni</name>
    <dbReference type="NCBI Taxonomy" id="8153"/>
    <lineage>
        <taxon>Eukaryota</taxon>
        <taxon>Metazoa</taxon>
        <taxon>Chordata</taxon>
        <taxon>Craniata</taxon>
        <taxon>Vertebrata</taxon>
        <taxon>Euteleostomi</taxon>
        <taxon>Actinopterygii</taxon>
        <taxon>Neopterygii</taxon>
        <taxon>Teleostei</taxon>
        <taxon>Neoteleostei</taxon>
        <taxon>Acanthomorphata</taxon>
        <taxon>Ovalentaria</taxon>
        <taxon>Cichlomorphae</taxon>
        <taxon>Cichliformes</taxon>
        <taxon>Cichlidae</taxon>
        <taxon>African cichlids</taxon>
        <taxon>Pseudocrenilabrinae</taxon>
        <taxon>Haplochromini</taxon>
        <taxon>Haplochromis</taxon>
    </lineage>
</organism>
<keyword evidence="13" id="KW-1185">Reference proteome</keyword>
<evidence type="ECO:0000256" key="6">
    <source>
        <dbReference type="ARBA" id="ARBA00057784"/>
    </source>
</evidence>
<dbReference type="CDD" id="cd12379">
    <property type="entry name" value="RRM2_I_PABPs"/>
    <property type="match status" value="1"/>
</dbReference>
<dbReference type="GO" id="GO:0005737">
    <property type="term" value="C:cytoplasm"/>
    <property type="evidence" value="ECO:0007669"/>
    <property type="project" value="UniProtKB-SubCell"/>
</dbReference>
<comment type="subunit">
    <text evidence="7">Interacts with dazl in an RNA-independent manner. The C-terminus can self-associate and also interact with the C-terminus of pabpc1, independently of RNA. RRM 1 and RRM 2 interact with both eif4g1 and paip1, and the C-terminus also interacts with paip1. Prior to oocyte maturation, found in a complex with dazl and pum2 proteins and spdy1 mRNA; pum2 dissociates from the complex during maturation. Interacts with the translation termination factor sup35/erf3.</text>
</comment>
<dbReference type="FunFam" id="3.30.70.330:FF:000021">
    <property type="entry name" value="Polyadenylate-binding protein"/>
    <property type="match status" value="1"/>
</dbReference>
<evidence type="ECO:0000256" key="5">
    <source>
        <dbReference type="ARBA" id="ARBA00022884"/>
    </source>
</evidence>
<keyword evidence="3 9" id="KW-0963">Cytoplasm</keyword>
<dbReference type="AlphaFoldDB" id="A0A3Q2WQV8"/>
<evidence type="ECO:0000313" key="13">
    <source>
        <dbReference type="Proteomes" id="UP000264840"/>
    </source>
</evidence>
<protein>
    <recommendedName>
        <fullName evidence="9">Polyadenylate-binding protein</fullName>
        <shortName evidence="9">PABP</shortName>
    </recommendedName>
</protein>
<feature type="domain" description="RRM" evidence="10">
    <location>
        <begin position="191"/>
        <end position="268"/>
    </location>
</feature>
<dbReference type="Pfam" id="PF00076">
    <property type="entry name" value="RRM_1"/>
    <property type="match status" value="4"/>
</dbReference>
<dbReference type="FunFam" id="1.10.1900.10:FF:000001">
    <property type="entry name" value="Polyadenylate-binding protein"/>
    <property type="match status" value="1"/>
</dbReference>
<dbReference type="FunFam" id="3.30.70.330:FF:000042">
    <property type="entry name" value="Polyadenylate-binding protein"/>
    <property type="match status" value="1"/>
</dbReference>
<dbReference type="InterPro" id="IPR035979">
    <property type="entry name" value="RBD_domain_sf"/>
</dbReference>
<dbReference type="Gene3D" id="1.10.1900.10">
    <property type="entry name" value="c-terminal domain of poly(a) binding protein"/>
    <property type="match status" value="1"/>
</dbReference>
<comment type="function">
    <text evidence="6">Binds and protects the poly(A) tail of mRNA with or without an AU-rich element (ARE) and prevents mRNA deadenylation. Stimulates the translation of mRNAs to which it is bound during early development.</text>
</comment>
<dbReference type="FunFam" id="3.30.70.330:FF:000003">
    <property type="entry name" value="Polyadenylate-binding protein"/>
    <property type="match status" value="1"/>
</dbReference>
<dbReference type="InterPro" id="IPR000504">
    <property type="entry name" value="RRM_dom"/>
</dbReference>
<evidence type="ECO:0000259" key="10">
    <source>
        <dbReference type="PROSITE" id="PS50102"/>
    </source>
</evidence>
<dbReference type="Gene3D" id="3.30.70.330">
    <property type="match status" value="4"/>
</dbReference>